<evidence type="ECO:0000259" key="3">
    <source>
        <dbReference type="Pfam" id="PF00588"/>
    </source>
</evidence>
<dbReference type="InterPro" id="IPR045330">
    <property type="entry name" value="TRM3/TARBP1"/>
</dbReference>
<dbReference type="InterPro" id="IPR029028">
    <property type="entry name" value="Alpha/beta_knot_MTases"/>
</dbReference>
<keyword evidence="5" id="KW-1185">Reference proteome</keyword>
<dbReference type="Gene3D" id="3.40.1280.10">
    <property type="match status" value="1"/>
</dbReference>
<dbReference type="InterPro" id="IPR001537">
    <property type="entry name" value="SpoU_MeTrfase"/>
</dbReference>
<dbReference type="GO" id="GO:0030488">
    <property type="term" value="P:tRNA methylation"/>
    <property type="evidence" value="ECO:0007669"/>
    <property type="project" value="InterPro"/>
</dbReference>
<proteinExistence type="predicted"/>
<evidence type="ECO:0000313" key="5">
    <source>
        <dbReference type="Proteomes" id="UP001431783"/>
    </source>
</evidence>
<dbReference type="SUPFAM" id="SSF75217">
    <property type="entry name" value="alpha/beta knot"/>
    <property type="match status" value="1"/>
</dbReference>
<sequence length="1318" mass="154680">MKVLPDPDKLGVLLEHIDDKFLDDLIQGEKSPEKLSCYLKWKYDRINRKLSERQDFAIKKLFDSKECTPHLKKMILKWSLLIQNTNDEFISCIKCFNEELKNLRLGEKVKLCGGLEELFNIAEVILIVNKERELEIVIHVDKENLKTLLLELTNMKLNSEYHINVPSLFLSYFDEIFISDPEIVDSVVFFLIEQENLDFLSIIFDKRLSVLVKSGCFQTNCLWNLLKNCISDENSIKRKQALYILSSTIEFLKNNDSNLRPEVLKSNSPDDWNIYFILLHLSREKQLHLIKPTLKLLESVAHLHIYWRSCLYKILLNHSQLFVVYKTVEYLMDLPVNKTDNLLFVLKNVMNALNKYEYSDLSLNAYSKFGIFCNTLPSEYLVQVFEEFISLEWNPIGAWCFLSSISSVLHKVPQRCISDILHKLKSLPHTFMRNSCIYTFLQNLFKNRENNIIGDLLEIGSILLFEDTYIHRNLFKNVVKMNKRKLEEKKSLLLENLIDLIDKNNEKKIHIYLEIMEILQLPLDSSINIPCSVIGDILLLHFPESKNIKHVLDFLLLRFECDDGCEFHYLSKYLDNLFLNQGDVKEMTVYTEKFNEKVDKLWDISRNNISKTLIAMKFISRTDYSDNVKQMMKLERHTEYYENVITHSHKFWIKHTLKYSLKSNHYDNYIILMEKLKDLLDFEIEHSVHLVVESLEVLLNCCTTNERIVESLFIYEKCLKKICKLPSATLRSYSVVFFRSIFCLELFSNTEFVECWKRWVAEYFEDYFFESEIVMKVILEGCHKLICLEAPTVDIFIPLILRGLLCGLIVQKKQRVEYGICQEIHRINNKFLDNQNPNIISMNIKMLSIESLYLLAKYHHGNISRLIVTMLLNLYKGHYKTRYFPDSKIHFEKLRIVQALLLVGPCSNESQDELITFIFNSFYEESHQASVKRLLQWLLIILILSDPFKHLEVMIEKLNISSLSHPSFLVALIPVVYHVILVLNSEKVWFQVSEIFLPLAMGANFKLRVYSQIILKMLLEKAKERKITEYITKFSFLESSLSNVLEASGDAVEQTLKNDLLFIESFDYKLHYSIENIFINFPKMLDVQSSEWKNILEYKFSNNMDIRIRNDQEFPNVETIDKTNNKTETISEGINLQKKIIPWKSIMEENNDNKTLGNIICVASLLEKAANLGGLSRTCEIFSVKQLVLHNWKIKEEKEFKNLSMSSENWVDIMEVKRDNLSEFLIEIKQQGYSLIGLEQTSESKKLNEFKFQEKTVLLLGNEKEGIPAPLLPLMTSCVEIPQYGQTRSLNVHVAAAIFLWEYVRQYKEDLLMSVNIQ</sequence>
<name>A0AAW1U3W8_9CUCU</name>
<keyword evidence="1" id="KW-0489">Methyltransferase</keyword>
<dbReference type="InterPro" id="IPR029026">
    <property type="entry name" value="tRNA_m1G_MTases_N"/>
</dbReference>
<accession>A0AAW1U3W8</accession>
<dbReference type="EMBL" id="JARQZJ010000033">
    <property type="protein sequence ID" value="KAK9875334.1"/>
    <property type="molecule type" value="Genomic_DNA"/>
</dbReference>
<dbReference type="GO" id="GO:0003723">
    <property type="term" value="F:RNA binding"/>
    <property type="evidence" value="ECO:0007669"/>
    <property type="project" value="InterPro"/>
</dbReference>
<protein>
    <recommendedName>
        <fullName evidence="3">tRNA/rRNA methyltransferase SpoU type domain-containing protein</fullName>
    </recommendedName>
</protein>
<dbReference type="PANTHER" id="PTHR12029">
    <property type="entry name" value="RNA METHYLTRANSFERASE"/>
    <property type="match status" value="1"/>
</dbReference>
<organism evidence="4 5">
    <name type="scientific">Henosepilachna vigintioctopunctata</name>
    <dbReference type="NCBI Taxonomy" id="420089"/>
    <lineage>
        <taxon>Eukaryota</taxon>
        <taxon>Metazoa</taxon>
        <taxon>Ecdysozoa</taxon>
        <taxon>Arthropoda</taxon>
        <taxon>Hexapoda</taxon>
        <taxon>Insecta</taxon>
        <taxon>Pterygota</taxon>
        <taxon>Neoptera</taxon>
        <taxon>Endopterygota</taxon>
        <taxon>Coleoptera</taxon>
        <taxon>Polyphaga</taxon>
        <taxon>Cucujiformia</taxon>
        <taxon>Coccinelloidea</taxon>
        <taxon>Coccinellidae</taxon>
        <taxon>Epilachninae</taxon>
        <taxon>Epilachnini</taxon>
        <taxon>Henosepilachna</taxon>
    </lineage>
</organism>
<dbReference type="Proteomes" id="UP001431783">
    <property type="component" value="Unassembled WGS sequence"/>
</dbReference>
<feature type="domain" description="tRNA/rRNA methyltransferase SpoU type" evidence="3">
    <location>
        <begin position="1160"/>
        <end position="1301"/>
    </location>
</feature>
<reference evidence="4 5" key="1">
    <citation type="submission" date="2023-03" db="EMBL/GenBank/DDBJ databases">
        <title>Genome insight into feeding habits of ladybird beetles.</title>
        <authorList>
            <person name="Li H.-S."/>
            <person name="Huang Y.-H."/>
            <person name="Pang H."/>
        </authorList>
    </citation>
    <scope>NUCLEOTIDE SEQUENCE [LARGE SCALE GENOMIC DNA]</scope>
    <source>
        <strain evidence="4">SYSU_2023b</strain>
        <tissue evidence="4">Whole body</tissue>
    </source>
</reference>
<dbReference type="GO" id="GO:0016423">
    <property type="term" value="F:tRNA (guanine) methyltransferase activity"/>
    <property type="evidence" value="ECO:0007669"/>
    <property type="project" value="InterPro"/>
</dbReference>
<comment type="caution">
    <text evidence="4">The sequence shown here is derived from an EMBL/GenBank/DDBJ whole genome shotgun (WGS) entry which is preliminary data.</text>
</comment>
<evidence type="ECO:0000313" key="4">
    <source>
        <dbReference type="EMBL" id="KAK9875334.1"/>
    </source>
</evidence>
<dbReference type="InterPro" id="IPR044748">
    <property type="entry name" value="Trm3/TARBP1_C"/>
</dbReference>
<dbReference type="PANTHER" id="PTHR12029:SF11">
    <property type="entry name" value="METHYLTRANSFERASE TARBP1-RELATED"/>
    <property type="match status" value="1"/>
</dbReference>
<dbReference type="Pfam" id="PF00588">
    <property type="entry name" value="SpoU_methylase"/>
    <property type="match status" value="1"/>
</dbReference>
<dbReference type="CDD" id="cd18091">
    <property type="entry name" value="SpoU-like_TRM3-like"/>
    <property type="match status" value="1"/>
</dbReference>
<evidence type="ECO:0000256" key="2">
    <source>
        <dbReference type="ARBA" id="ARBA00022679"/>
    </source>
</evidence>
<keyword evidence="2" id="KW-0808">Transferase</keyword>
<evidence type="ECO:0000256" key="1">
    <source>
        <dbReference type="ARBA" id="ARBA00022603"/>
    </source>
</evidence>
<gene>
    <name evidence="4" type="ORF">WA026_007731</name>
</gene>